<proteinExistence type="inferred from homology"/>
<name>A0ABZ0AYX7_9BURK</name>
<protein>
    <submittedName>
        <fullName evidence="3">Universal stress protein</fullName>
    </submittedName>
</protein>
<evidence type="ECO:0000259" key="2">
    <source>
        <dbReference type="Pfam" id="PF00582"/>
    </source>
</evidence>
<dbReference type="InterPro" id="IPR006015">
    <property type="entry name" value="Universal_stress_UspA"/>
</dbReference>
<feature type="domain" description="UspA" evidence="2">
    <location>
        <begin position="2"/>
        <end position="140"/>
    </location>
</feature>
<organism evidence="3 4">
    <name type="scientific">Rhodoferax mekongensis</name>
    <dbReference type="NCBI Taxonomy" id="3068341"/>
    <lineage>
        <taxon>Bacteria</taxon>
        <taxon>Pseudomonadati</taxon>
        <taxon>Pseudomonadota</taxon>
        <taxon>Betaproteobacteria</taxon>
        <taxon>Burkholderiales</taxon>
        <taxon>Comamonadaceae</taxon>
        <taxon>Rhodoferax</taxon>
    </lineage>
</organism>
<evidence type="ECO:0000313" key="3">
    <source>
        <dbReference type="EMBL" id="WNO04662.1"/>
    </source>
</evidence>
<gene>
    <name evidence="3" type="ORF">RAN89_17505</name>
</gene>
<dbReference type="Gene3D" id="3.40.50.620">
    <property type="entry name" value="HUPs"/>
    <property type="match status" value="1"/>
</dbReference>
<dbReference type="CDD" id="cd23659">
    <property type="entry name" value="USP_At3g01520-like"/>
    <property type="match status" value="1"/>
</dbReference>
<dbReference type="SUPFAM" id="SSF52402">
    <property type="entry name" value="Adenine nucleotide alpha hydrolases-like"/>
    <property type="match status" value="1"/>
</dbReference>
<reference evidence="3 4" key="1">
    <citation type="submission" date="2023-08" db="EMBL/GenBank/DDBJ databases">
        <title>Rhodoferax potami sp. nov. and Rhodoferax mekongensis sp. nov., isolated from the Mekong River in Thailand.</title>
        <authorList>
            <person name="Kitikhun S."/>
            <person name="Charoenyingcharoen P."/>
            <person name="Siriarchawattana P."/>
            <person name="Likhitrattanapisal S."/>
            <person name="Nilsakha T."/>
            <person name="Chanpet A."/>
            <person name="Rattanawaree P."/>
            <person name="Ingsriswang S."/>
        </authorList>
    </citation>
    <scope>NUCLEOTIDE SEQUENCE [LARGE SCALE GENOMIC DNA]</scope>
    <source>
        <strain evidence="3 4">TBRC 17307</strain>
    </source>
</reference>
<evidence type="ECO:0000313" key="4">
    <source>
        <dbReference type="Proteomes" id="UP001302257"/>
    </source>
</evidence>
<dbReference type="InterPro" id="IPR006016">
    <property type="entry name" value="UspA"/>
</dbReference>
<sequence>MRVLLPVDGSEVSMGAVHLALRMHGNGLRMEAVLANVQEPATLYELLVMHDPEAVDRISAQAGLDALAPARALLDAAGLQYECEVAKGDPAHTLVEISERFGCDMVIMGASGMSGLRSAMLGSVSNEVLHASGVPVVIVKPDSSEG</sequence>
<comment type="similarity">
    <text evidence="1">Belongs to the universal stress protein A family.</text>
</comment>
<dbReference type="PRINTS" id="PR01438">
    <property type="entry name" value="UNVRSLSTRESS"/>
</dbReference>
<dbReference type="Pfam" id="PF00582">
    <property type="entry name" value="Usp"/>
    <property type="match status" value="1"/>
</dbReference>
<dbReference type="RefSeq" id="WP_313867493.1">
    <property type="nucleotide sequence ID" value="NZ_CP132507.1"/>
</dbReference>
<evidence type="ECO:0000256" key="1">
    <source>
        <dbReference type="ARBA" id="ARBA00008791"/>
    </source>
</evidence>
<dbReference type="EMBL" id="CP132507">
    <property type="protein sequence ID" value="WNO04662.1"/>
    <property type="molecule type" value="Genomic_DNA"/>
</dbReference>
<dbReference type="PANTHER" id="PTHR46268:SF15">
    <property type="entry name" value="UNIVERSAL STRESS PROTEIN HP_0031"/>
    <property type="match status" value="1"/>
</dbReference>
<accession>A0ABZ0AYX7</accession>
<dbReference type="Proteomes" id="UP001302257">
    <property type="component" value="Chromosome"/>
</dbReference>
<keyword evidence="4" id="KW-1185">Reference proteome</keyword>
<dbReference type="InterPro" id="IPR014729">
    <property type="entry name" value="Rossmann-like_a/b/a_fold"/>
</dbReference>
<dbReference type="PANTHER" id="PTHR46268">
    <property type="entry name" value="STRESS RESPONSE PROTEIN NHAX"/>
    <property type="match status" value="1"/>
</dbReference>